<evidence type="ECO:0000313" key="1">
    <source>
        <dbReference type="EMBL" id="KWX15749.1"/>
    </source>
</evidence>
<sequence length="1719" mass="192532">MSIRTRERDLYDPPQLALSYMQTLNLTMGQCRTSIDKATLCVSIASRYRTILYSSIDTTPQRLLLLETAPFGPTDEALSDPLLAKQNHNGGNDEFLLGPDTIPSAAYPSNPFVFLFESVFPGIMADLPQTVIAITTDGFLLCFSDLQKDFRRDRLCLVRSRICNYLNLYPTEFVTAAEVVGAGILPESTYASKNYKALRITILIGTSLGRILRATLRVDEQLDLELSKRASTSAANLKERRSLRRRASSWLGSSRKNDPMAPQRGIIKRTKTAVAQFCKGMLLGDLIKSGAVLQTNSAISMTAGRNSLLGSNKLGIQAYNIPYSLCTLELVDEPFQTKSLGSRKAPHSLLEHMREFFSGYKEVDRLAYPIALKRQVLLQMKEAGHVLTKTGGEKELLQLMRPPKHTYFQQTTRLKPQCVEAKRQVTRWSEEQEQLRRHNLLNPLELSKADGVQSYDHQVEQFRSLHQSELDQGGIYKDYKDNARVYFPEIPNDVWVSDFLTLDPVLRIRVIDLETTDSTVDGQVLLIYEDRIVLFKKKIAVMDMLAKYSRTFLSHIKYYGADRQLNSSVKGNVRRSLFASKSKPSNEQPVAGELSREAYDRLCFYGLIDRPPDPVGLRVCDVSAMAFSLQRVIRVDELSTLFPGTRYVTCATETIPRIAYENEHAFITMSDCNVVDRSSIVLLYSIIALSESKNLRLLENRPQDGSVTYSLLYYNHQTNVLVADILLNPLIQRKGGRASELSVEEHSFNDAHMHSGTMMMSYIPVSDKLVPRPVKHSKKSKAETLKDLVVDMFSYSNENFPTSDFYSRRPSIDIPLLNSKVMYIITGDRVLCTKVLSGISGLSPQALTLAYGSPGTDSRIYIYNKPGAHFLQYKDELPQFVESLFNLSNDPSVLQKVTSAISGFRTTKARIVQTIRSDLLRRYTVLYYGSVPTLLTICASQKKNMAFTNRLGLTGKAFDDLMLTRAPLASVLKSQGISGIDMTYGDVDNIYDSQAVVQLKQHGSERFNGHNFSFPQGSSSISSYGFASRRAIHRKLRLIKTVHLTSILFLTSQGYLRSLSNYIEAMGQTPEGTAVEPLDRSLSGDLAMEILFTSQGEASSDNFGNRVKQEYLEKRLNHANLGTNSKLAPYDLLHASYNAYCSGDALFNLLFQSLVPADLEKLLVHIADRSIINKIEDPIWCARENAGSDKTFMVSGTLSSGSSSSIDKKEIVRHKTLCKLYFKACIQKIEDVILFITFLKETGLWGMKTLVTTDLKMKSRTYLEALYAMSGLIKFFYVYTGRGGEDLTLLEADYYSLTFHEYSNIVPKYNEVPVCRQLQQSIGKVYSSICKTDGQFNSGFTKLREACLNGFESILSGITLTTTKHLPIAHGILKNVRSVLDPLTNNLPDEFALTQERLFDILSMSQSLDALCVYLQTALVSREANTDLLSISTYNDIPSWLNSLHSYLYDLFNVICSLIQQICSIYKISTNTDVQNASLPFGLLEHNAKNLHELVLVQLVKTSAALADCILQIFYRSKEAGLAIQSFKDRRRLINEELVSLPVKVKQAAAVMAKYHDWSNFVRYSFVLLELQDLTPAEISRTIMFHPSLTQNVAGLSAYFKEYQRGISASNVVLESTMIPSEAIPVLPHGLLEIMASVIDVGALALDLEPLAELRAVLLDELEVCGYTIRFTLLANENTNELANLIIALRSSASGLMQGVPQNDAVLEAMYDLAARCSL</sequence>
<dbReference type="VEuPathDB" id="GiardiaDB:QR46_0205"/>
<evidence type="ECO:0000313" key="2">
    <source>
        <dbReference type="Proteomes" id="UP000070089"/>
    </source>
</evidence>
<organism evidence="1 2">
    <name type="scientific">Giardia duodenalis assemblage B</name>
    <dbReference type="NCBI Taxonomy" id="1394984"/>
    <lineage>
        <taxon>Eukaryota</taxon>
        <taxon>Metamonada</taxon>
        <taxon>Diplomonadida</taxon>
        <taxon>Hexamitidae</taxon>
        <taxon>Giardiinae</taxon>
        <taxon>Giardia</taxon>
    </lineage>
</organism>
<protein>
    <submittedName>
        <fullName evidence="1">Uncharacterized protein</fullName>
    </submittedName>
</protein>
<comment type="caution">
    <text evidence="1">The sequence shown here is derived from an EMBL/GenBank/DDBJ whole genome shotgun (WGS) entry which is preliminary data.</text>
</comment>
<dbReference type="Proteomes" id="UP000070089">
    <property type="component" value="Unassembled WGS sequence"/>
</dbReference>
<dbReference type="EMBL" id="JXTI01000003">
    <property type="protein sequence ID" value="KWX15749.1"/>
    <property type="molecule type" value="Genomic_DNA"/>
</dbReference>
<proteinExistence type="predicted"/>
<gene>
    <name evidence="1" type="ORF">QR46_0205</name>
</gene>
<reference evidence="1 2" key="1">
    <citation type="journal article" date="2015" name="Mol. Biochem. Parasitol.">
        <title>Identification of polymorphic genes for use in assemblage B genotyping assays through comparative genomics of multiple assemblage B Giardia duodenalis isolates.</title>
        <authorList>
            <person name="Wielinga C."/>
            <person name="Thompson R.C."/>
            <person name="Monis P."/>
            <person name="Ryan U."/>
        </authorList>
    </citation>
    <scope>NUCLEOTIDE SEQUENCE [LARGE SCALE GENOMIC DNA]</scope>
    <source>
        <strain evidence="1 2">BAH15c1</strain>
    </source>
</reference>
<dbReference type="OrthoDB" id="10251437at2759"/>
<accession>A0A132P086</accession>
<name>A0A132P086_GIAIN</name>